<gene>
    <name evidence="1" type="ORF">CLO192961_LOCUS421986</name>
</gene>
<keyword evidence="2" id="KW-1185">Reference proteome</keyword>
<dbReference type="Proteomes" id="UP000766486">
    <property type="component" value="Unassembled WGS sequence"/>
</dbReference>
<evidence type="ECO:0000313" key="1">
    <source>
        <dbReference type="EMBL" id="VUC35582.1"/>
    </source>
</evidence>
<comment type="caution">
    <text evidence="1">The sequence shown here is derived from an EMBL/GenBank/DDBJ whole genome shotgun (WGS) entry which is preliminary data.</text>
</comment>
<accession>A0ABY6V035</accession>
<name>A0ABY6V035_BIOOC</name>
<dbReference type="EMBL" id="CABFNS010000915">
    <property type="protein sequence ID" value="VUC35582.1"/>
    <property type="molecule type" value="Genomic_DNA"/>
</dbReference>
<dbReference type="InterPro" id="IPR022085">
    <property type="entry name" value="OpdG"/>
</dbReference>
<proteinExistence type="predicted"/>
<dbReference type="PANTHER" id="PTHR38797">
    <property type="entry name" value="NUCLEAR PORE COMPLEX PROTEIN NUP85-RELATED"/>
    <property type="match status" value="1"/>
</dbReference>
<organism evidence="1 2">
    <name type="scientific">Bionectria ochroleuca</name>
    <name type="common">Gliocladium roseum</name>
    <dbReference type="NCBI Taxonomy" id="29856"/>
    <lineage>
        <taxon>Eukaryota</taxon>
        <taxon>Fungi</taxon>
        <taxon>Dikarya</taxon>
        <taxon>Ascomycota</taxon>
        <taxon>Pezizomycotina</taxon>
        <taxon>Sordariomycetes</taxon>
        <taxon>Hypocreomycetidae</taxon>
        <taxon>Hypocreales</taxon>
        <taxon>Bionectriaceae</taxon>
        <taxon>Clonostachys</taxon>
    </lineage>
</organism>
<protein>
    <submittedName>
        <fullName evidence="1">Uncharacterized protein</fullName>
    </submittedName>
</protein>
<evidence type="ECO:0000313" key="2">
    <source>
        <dbReference type="Proteomes" id="UP000766486"/>
    </source>
</evidence>
<dbReference type="Pfam" id="PF12311">
    <property type="entry name" value="DUF3632"/>
    <property type="match status" value="1"/>
</dbReference>
<sequence length="258" mass="29691">MNEEAHSGELERAVFRKLQEDKQFSVAEAVQQITAQTYAAVASPDTDAVRAHAYHVACYILDFATEVRHDQQFQLLEFIRLLKQQAVPDPEHGGTLKLDNEEVWSDIPRVMVLIREFYHGSAPSEESNTPEDDYQYENAMAFLAQMSENGLFKNDDGMSWALPSLTDVFHPDAPSILRRAEIRCVCMWMIYAPNKVRKNALLPYRYDAGRGFELGYWEKWRALLQKYLGVFMDEDTQDLMHTALSSMEMAEEVTPQKI</sequence>
<dbReference type="InterPro" id="IPR053204">
    <property type="entry name" value="Oxopyrrolidines_Biosynth-assoc"/>
</dbReference>
<reference evidence="1 2" key="1">
    <citation type="submission" date="2019-06" db="EMBL/GenBank/DDBJ databases">
        <authorList>
            <person name="Broberg M."/>
        </authorList>
    </citation>
    <scope>NUCLEOTIDE SEQUENCE [LARGE SCALE GENOMIC DNA]</scope>
</reference>
<dbReference type="PANTHER" id="PTHR38797:SF6">
    <property type="match status" value="1"/>
</dbReference>